<accession>A0A495VWI7</accession>
<sequence length="358" mass="36876">MSAGGLGTGGPGTGGSSAEGSSTGGSSAGGSSAGEYRPVPYDPELTAGLAAFLDLVERIPLRADTILANRAHFATIIPPVRQIVGDRPVEVEDRTVPGPPGAPDVELTIVRPRAGLAAGAPALYSIHGGGMVLGNRFFGVDGLVDDVLRFGAVGVSVEYRLAPEHPAPAAVEDCYAGLVWLADHADELGVDPGRIVVTGASAGGGLSAGVSLLARDRGGPAIAGQVLLCPMLDDRNESVSTRQYDGLGAWDRNNNDTAWNAILGPLRGADEVSPYAAPSRMADLSGLPPAYVDVGAAEIFRDEATDYALRIWATGGQAELHVWAGGYHGFAGFSPDAVVSRAAEEARLSWLRRILHTP</sequence>
<dbReference type="Gene3D" id="3.40.50.1820">
    <property type="entry name" value="alpha/beta hydrolase"/>
    <property type="match status" value="1"/>
</dbReference>
<dbReference type="Proteomes" id="UP000282084">
    <property type="component" value="Unassembled WGS sequence"/>
</dbReference>
<keyword evidence="5" id="KW-1185">Reference proteome</keyword>
<dbReference type="EMBL" id="RBXO01000001">
    <property type="protein sequence ID" value="RKT53722.1"/>
    <property type="molecule type" value="Genomic_DNA"/>
</dbReference>
<feature type="compositionally biased region" description="Gly residues" evidence="2">
    <location>
        <begin position="1"/>
        <end position="32"/>
    </location>
</feature>
<keyword evidence="1" id="KW-0378">Hydrolase</keyword>
<reference evidence="4 5" key="1">
    <citation type="submission" date="2018-10" db="EMBL/GenBank/DDBJ databases">
        <title>Sequencing the genomes of 1000 actinobacteria strains.</title>
        <authorList>
            <person name="Klenk H.-P."/>
        </authorList>
    </citation>
    <scope>NUCLEOTIDE SEQUENCE [LARGE SCALE GENOMIC DNA]</scope>
    <source>
        <strain evidence="4 5">DSM 43800</strain>
    </source>
</reference>
<dbReference type="AlphaFoldDB" id="A0A495VWI7"/>
<gene>
    <name evidence="4" type="ORF">C8E97_2301</name>
</gene>
<dbReference type="InterPro" id="IPR013094">
    <property type="entry name" value="AB_hydrolase_3"/>
</dbReference>
<evidence type="ECO:0000259" key="3">
    <source>
        <dbReference type="Pfam" id="PF07859"/>
    </source>
</evidence>
<feature type="domain" description="Alpha/beta hydrolase fold-3" evidence="3">
    <location>
        <begin position="125"/>
        <end position="331"/>
    </location>
</feature>
<proteinExistence type="predicted"/>
<dbReference type="PANTHER" id="PTHR48081">
    <property type="entry name" value="AB HYDROLASE SUPERFAMILY PROTEIN C4A8.06C"/>
    <property type="match status" value="1"/>
</dbReference>
<evidence type="ECO:0000256" key="1">
    <source>
        <dbReference type="ARBA" id="ARBA00022801"/>
    </source>
</evidence>
<dbReference type="InterPro" id="IPR029058">
    <property type="entry name" value="AB_hydrolase_fold"/>
</dbReference>
<organism evidence="4 5">
    <name type="scientific">Saccharothrix australiensis</name>
    <dbReference type="NCBI Taxonomy" id="2072"/>
    <lineage>
        <taxon>Bacteria</taxon>
        <taxon>Bacillati</taxon>
        <taxon>Actinomycetota</taxon>
        <taxon>Actinomycetes</taxon>
        <taxon>Pseudonocardiales</taxon>
        <taxon>Pseudonocardiaceae</taxon>
        <taxon>Saccharothrix</taxon>
    </lineage>
</organism>
<dbReference type="SUPFAM" id="SSF53474">
    <property type="entry name" value="alpha/beta-Hydrolases"/>
    <property type="match status" value="1"/>
</dbReference>
<evidence type="ECO:0000313" key="5">
    <source>
        <dbReference type="Proteomes" id="UP000282084"/>
    </source>
</evidence>
<protein>
    <submittedName>
        <fullName evidence="4">Acetyl esterase/lipase</fullName>
    </submittedName>
</protein>
<name>A0A495VWI7_9PSEU</name>
<evidence type="ECO:0000256" key="2">
    <source>
        <dbReference type="SAM" id="MobiDB-lite"/>
    </source>
</evidence>
<dbReference type="GO" id="GO:0016787">
    <property type="term" value="F:hydrolase activity"/>
    <property type="evidence" value="ECO:0007669"/>
    <property type="project" value="UniProtKB-KW"/>
</dbReference>
<feature type="region of interest" description="Disordered" evidence="2">
    <location>
        <begin position="1"/>
        <end position="39"/>
    </location>
</feature>
<dbReference type="Pfam" id="PF07859">
    <property type="entry name" value="Abhydrolase_3"/>
    <property type="match status" value="1"/>
</dbReference>
<evidence type="ECO:0000313" key="4">
    <source>
        <dbReference type="EMBL" id="RKT53722.1"/>
    </source>
</evidence>
<comment type="caution">
    <text evidence="4">The sequence shown here is derived from an EMBL/GenBank/DDBJ whole genome shotgun (WGS) entry which is preliminary data.</text>
</comment>
<dbReference type="InterPro" id="IPR050300">
    <property type="entry name" value="GDXG_lipolytic_enzyme"/>
</dbReference>
<dbReference type="PANTHER" id="PTHR48081:SF8">
    <property type="entry name" value="ALPHA_BETA HYDROLASE FOLD-3 DOMAIN-CONTAINING PROTEIN-RELATED"/>
    <property type="match status" value="1"/>
</dbReference>
<dbReference type="OrthoDB" id="3206739at2"/>